<dbReference type="AlphaFoldDB" id="A0A084QR54"/>
<accession>A0A084QR54</accession>
<sequence length="78" mass="8882">MVPDAEDAQTMIGRKRRDRTTGRKEIRPSRKMIIEITRGVCDDSYGGVDASNGFEDIDVGGRRMDLVRRHDMQIPAVY</sequence>
<dbReference type="EMBL" id="KL660461">
    <property type="protein sequence ID" value="KFA66439.1"/>
    <property type="molecule type" value="Genomic_DNA"/>
</dbReference>
<evidence type="ECO:0000256" key="1">
    <source>
        <dbReference type="SAM" id="MobiDB-lite"/>
    </source>
</evidence>
<organism evidence="2 3">
    <name type="scientific">Stachybotrys chlorohalonatus (strain IBT 40285)</name>
    <dbReference type="NCBI Taxonomy" id="1283841"/>
    <lineage>
        <taxon>Eukaryota</taxon>
        <taxon>Fungi</taxon>
        <taxon>Dikarya</taxon>
        <taxon>Ascomycota</taxon>
        <taxon>Pezizomycotina</taxon>
        <taxon>Sordariomycetes</taxon>
        <taxon>Hypocreomycetidae</taxon>
        <taxon>Hypocreales</taxon>
        <taxon>Stachybotryaceae</taxon>
        <taxon>Stachybotrys</taxon>
    </lineage>
</organism>
<reference evidence="2 3" key="1">
    <citation type="journal article" date="2014" name="BMC Genomics">
        <title>Comparative genome sequencing reveals chemotype-specific gene clusters in the toxigenic black mold Stachybotrys.</title>
        <authorList>
            <person name="Semeiks J."/>
            <person name="Borek D."/>
            <person name="Otwinowski Z."/>
            <person name="Grishin N.V."/>
        </authorList>
    </citation>
    <scope>NUCLEOTIDE SEQUENCE [LARGE SCALE GENOMIC DNA]</scope>
    <source>
        <strain evidence="2 3">IBT 40285</strain>
    </source>
</reference>
<evidence type="ECO:0000313" key="2">
    <source>
        <dbReference type="EMBL" id="KFA66439.1"/>
    </source>
</evidence>
<proteinExistence type="predicted"/>
<dbReference type="OrthoDB" id="10320657at2759"/>
<dbReference type="InParanoid" id="A0A084QR54"/>
<dbReference type="Proteomes" id="UP000028524">
    <property type="component" value="Unassembled WGS sequence"/>
</dbReference>
<keyword evidence="3" id="KW-1185">Reference proteome</keyword>
<feature type="region of interest" description="Disordered" evidence="1">
    <location>
        <begin position="1"/>
        <end position="27"/>
    </location>
</feature>
<gene>
    <name evidence="2" type="ORF">S40285_09898</name>
</gene>
<dbReference type="HOGENOM" id="CLU_2723858_0_0_1"/>
<protein>
    <submittedName>
        <fullName evidence="2">Uncharacterized protein</fullName>
    </submittedName>
</protein>
<evidence type="ECO:0000313" key="3">
    <source>
        <dbReference type="Proteomes" id="UP000028524"/>
    </source>
</evidence>
<name>A0A084QR54_STAC4</name>